<reference evidence="1 2" key="1">
    <citation type="submission" date="2018-11" db="EMBL/GenBank/DDBJ databases">
        <title>Erythrobacter spongiae sp. nov., isolated from a marine sponge.</title>
        <authorList>
            <person name="Zhuang L."/>
            <person name="Luo L."/>
        </authorList>
    </citation>
    <scope>NUCLEOTIDE SEQUENCE [LARGE SCALE GENOMIC DNA]</scope>
    <source>
        <strain evidence="1 2">HN-E23</strain>
    </source>
</reference>
<organism evidence="1 2">
    <name type="scientific">Aurantiacibacter spongiae</name>
    <dbReference type="NCBI Taxonomy" id="2488860"/>
    <lineage>
        <taxon>Bacteria</taxon>
        <taxon>Pseudomonadati</taxon>
        <taxon>Pseudomonadota</taxon>
        <taxon>Alphaproteobacteria</taxon>
        <taxon>Sphingomonadales</taxon>
        <taxon>Erythrobacteraceae</taxon>
        <taxon>Aurantiacibacter</taxon>
    </lineage>
</organism>
<dbReference type="OrthoDB" id="9800945at2"/>
<dbReference type="AlphaFoldDB" id="A0A3N5CTW2"/>
<protein>
    <submittedName>
        <fullName evidence="1">Uncharacterized protein</fullName>
    </submittedName>
</protein>
<dbReference type="Pfam" id="PF19459">
    <property type="entry name" value="DUF5996"/>
    <property type="match status" value="1"/>
</dbReference>
<dbReference type="Proteomes" id="UP000275232">
    <property type="component" value="Unassembled WGS sequence"/>
</dbReference>
<proteinExistence type="predicted"/>
<accession>A0A3N5CTW2</accession>
<comment type="caution">
    <text evidence="1">The sequence shown here is derived from an EMBL/GenBank/DDBJ whole genome shotgun (WGS) entry which is preliminary data.</text>
</comment>
<gene>
    <name evidence="1" type="ORF">EG799_03440</name>
</gene>
<keyword evidence="2" id="KW-1185">Reference proteome</keyword>
<dbReference type="EMBL" id="RPFZ01000001">
    <property type="protein sequence ID" value="RPF72653.1"/>
    <property type="molecule type" value="Genomic_DNA"/>
</dbReference>
<name>A0A3N5CTW2_9SPHN</name>
<sequence length="291" mass="31174">MMLQLIGKLPTRLLPWENHGWHVALRVVPRGFVTRPMPAEDGRQFTAGLDMREGAIVVECSDSSRFAISLAGRSVAAVHCDLADGLDRLALPAPVHGGPNEIEAAIPFARDTMEREWNADAARRLHGAFISADGVFTTFRSLFLGKSSPSHLFWGAFDIAVTRFSGRRAPVHPGGFPNLPDAVTRDAYSHEVISAGFCPGGNGMTEAAFYTYAYPSPAGIAATTVRPAHARWHEGLGEFVLPYAAVATSNDPAEALMAFLQSTYGACAEMLDWPADLTISAPAIGSPAQEV</sequence>
<dbReference type="InterPro" id="IPR046038">
    <property type="entry name" value="DUF5996"/>
</dbReference>
<evidence type="ECO:0000313" key="2">
    <source>
        <dbReference type="Proteomes" id="UP000275232"/>
    </source>
</evidence>
<evidence type="ECO:0000313" key="1">
    <source>
        <dbReference type="EMBL" id="RPF72653.1"/>
    </source>
</evidence>